<dbReference type="Gramene" id="KZN06334">
    <property type="protein sequence ID" value="KZN06334"/>
    <property type="gene ID" value="DCAR_007171"/>
</dbReference>
<dbReference type="AlphaFoldDB" id="A0A166EBD9"/>
<sequence>METALAASITNLNSSPSVIKRHHLYPCYTSINSQKSPKYNCRYKNSVSFLTSCSTKPDTNKDNVTDPSSIDDPNLSSSIQKLPVPTSTQALSSVNSLFSRGLVFDLGQKNAWDSAEVGSPVVRRFLSDEEERWYMWYHGNSGKNPGSDHIGLAVSSNGIHWERGEGAVQSSVDVGLVMNCSKDWWAFDTRGIRPGEVVVMSSSKIRANSAVYWLYYTGFSSEEAEVSDALLKFKLENPERLLTCFGENNENGGIGKIYKSLPGLAMSQDGRHWARIEGEHHSGALFDVGPDGDWDSLFIASPQVVFHKSGDLRMYYHSFDLKTGHFAVGMARSRDGMRWVKLGRIIGGGGSGCFNELGAVNAQVVKNKKDGTYVMAYEGVAADGKRSIGLAVSTDGLKDWKIQDSPVLKCSEEDGWDDKGVGSPCLVEMDGEKDEWKLYYRGIGKAGQIGIGMAVSSGSDITSFRRCQGFHL</sequence>
<dbReference type="EMBL" id="CP093344">
    <property type="protein sequence ID" value="WOG88858.1"/>
    <property type="molecule type" value="Genomic_DNA"/>
</dbReference>
<dbReference type="PANTHER" id="PTHR35279:SF1">
    <property type="entry name" value="ARABINANASE_LEVANSUCRASE_INVERTASE"/>
    <property type="match status" value="1"/>
</dbReference>
<dbReference type="STRING" id="79200.A0A166EBD9"/>
<dbReference type="Proteomes" id="UP000077755">
    <property type="component" value="Chromosome 2"/>
</dbReference>
<dbReference type="Gene3D" id="2.115.10.20">
    <property type="entry name" value="Glycosyl hydrolase domain, family 43"/>
    <property type="match status" value="3"/>
</dbReference>
<dbReference type="SUPFAM" id="SSF75005">
    <property type="entry name" value="Arabinanase/levansucrase/invertase"/>
    <property type="match status" value="3"/>
</dbReference>
<feature type="region of interest" description="Disordered" evidence="1">
    <location>
        <begin position="55"/>
        <end position="77"/>
    </location>
</feature>
<protein>
    <recommendedName>
        <fullName evidence="5">Glycosyl hydrolase family 32 N-terminal domain-containing protein</fullName>
    </recommendedName>
</protein>
<accession>A0A166EBD9</accession>
<evidence type="ECO:0000313" key="3">
    <source>
        <dbReference type="EMBL" id="WOG88858.1"/>
    </source>
</evidence>
<reference evidence="3" key="2">
    <citation type="submission" date="2022-03" db="EMBL/GenBank/DDBJ databases">
        <title>Draft title - Genomic analysis of global carrot germplasm unveils the trajectory of domestication and the origin of high carotenoid orange carrot.</title>
        <authorList>
            <person name="Iorizzo M."/>
            <person name="Ellison S."/>
            <person name="Senalik D."/>
            <person name="Macko-Podgorni A."/>
            <person name="Grzebelus D."/>
            <person name="Bostan H."/>
            <person name="Rolling W."/>
            <person name="Curaba J."/>
            <person name="Simon P."/>
        </authorList>
    </citation>
    <scope>NUCLEOTIDE SEQUENCE</scope>
    <source>
        <tissue evidence="3">Leaf</tissue>
    </source>
</reference>
<dbReference type="KEGG" id="dcr:108209165"/>
<evidence type="ECO:0000313" key="4">
    <source>
        <dbReference type="Proteomes" id="UP000077755"/>
    </source>
</evidence>
<dbReference type="PANTHER" id="PTHR35279">
    <property type="match status" value="1"/>
</dbReference>
<evidence type="ECO:0008006" key="5">
    <source>
        <dbReference type="Google" id="ProtNLM"/>
    </source>
</evidence>
<proteinExistence type="predicted"/>
<dbReference type="EMBL" id="LNRQ01000002">
    <property type="protein sequence ID" value="KZN06334.1"/>
    <property type="molecule type" value="Genomic_DNA"/>
</dbReference>
<dbReference type="InterPro" id="IPR023296">
    <property type="entry name" value="Glyco_hydro_beta-prop_sf"/>
</dbReference>
<evidence type="ECO:0000256" key="1">
    <source>
        <dbReference type="SAM" id="MobiDB-lite"/>
    </source>
</evidence>
<dbReference type="OMA" id="DWDSLFI"/>
<reference evidence="2" key="1">
    <citation type="journal article" date="2016" name="Nat. Genet.">
        <title>A high-quality carrot genome assembly provides new insights into carotenoid accumulation and asterid genome evolution.</title>
        <authorList>
            <person name="Iorizzo M."/>
            <person name="Ellison S."/>
            <person name="Senalik D."/>
            <person name="Zeng P."/>
            <person name="Satapoomin P."/>
            <person name="Huang J."/>
            <person name="Bowman M."/>
            <person name="Iovene M."/>
            <person name="Sanseverino W."/>
            <person name="Cavagnaro P."/>
            <person name="Yildiz M."/>
            <person name="Macko-Podgorni A."/>
            <person name="Moranska E."/>
            <person name="Grzebelus E."/>
            <person name="Grzebelus D."/>
            <person name="Ashrafi H."/>
            <person name="Zheng Z."/>
            <person name="Cheng S."/>
            <person name="Spooner D."/>
            <person name="Van Deynze A."/>
            <person name="Simon P."/>
        </authorList>
    </citation>
    <scope>NUCLEOTIDE SEQUENCE [LARGE SCALE GENOMIC DNA]</scope>
    <source>
        <tissue evidence="2">Leaf</tissue>
    </source>
</reference>
<gene>
    <name evidence="2" type="ORF">DCAR_007171</name>
    <name evidence="3" type="ORF">DCAR_0208093</name>
</gene>
<dbReference type="OrthoDB" id="3510at2759"/>
<name>A0A166EBD9_DAUCS</name>
<evidence type="ECO:0000313" key="2">
    <source>
        <dbReference type="EMBL" id="KZN06334.1"/>
    </source>
</evidence>
<keyword evidence="4" id="KW-1185">Reference proteome</keyword>
<organism evidence="2">
    <name type="scientific">Daucus carota subsp. sativus</name>
    <name type="common">Carrot</name>
    <dbReference type="NCBI Taxonomy" id="79200"/>
    <lineage>
        <taxon>Eukaryota</taxon>
        <taxon>Viridiplantae</taxon>
        <taxon>Streptophyta</taxon>
        <taxon>Embryophyta</taxon>
        <taxon>Tracheophyta</taxon>
        <taxon>Spermatophyta</taxon>
        <taxon>Magnoliopsida</taxon>
        <taxon>eudicotyledons</taxon>
        <taxon>Gunneridae</taxon>
        <taxon>Pentapetalae</taxon>
        <taxon>asterids</taxon>
        <taxon>campanulids</taxon>
        <taxon>Apiales</taxon>
        <taxon>Apiaceae</taxon>
        <taxon>Apioideae</taxon>
        <taxon>Scandiceae</taxon>
        <taxon>Daucinae</taxon>
        <taxon>Daucus</taxon>
        <taxon>Daucus sect. Daucus</taxon>
    </lineage>
</organism>